<reference evidence="2" key="2">
    <citation type="submission" date="2025-09" db="UniProtKB">
        <authorList>
            <consortium name="Ensembl"/>
        </authorList>
    </citation>
    <scope>IDENTIFICATION</scope>
</reference>
<feature type="region of interest" description="Disordered" evidence="1">
    <location>
        <begin position="1"/>
        <end position="76"/>
    </location>
</feature>
<dbReference type="AlphaFoldDB" id="A0A8C6W8R6"/>
<gene>
    <name evidence="2" type="primary">Map7d2</name>
</gene>
<protein>
    <submittedName>
        <fullName evidence="2">MAP7 domain containing 2</fullName>
    </submittedName>
</protein>
<evidence type="ECO:0000313" key="2">
    <source>
        <dbReference type="Ensembl" id="ENSNGAP00000015796.1"/>
    </source>
</evidence>
<dbReference type="Proteomes" id="UP000694381">
    <property type="component" value="Unassembled WGS sequence"/>
</dbReference>
<keyword evidence="3" id="KW-1185">Reference proteome</keyword>
<organism evidence="2 3">
    <name type="scientific">Nannospalax galili</name>
    <name type="common">Northern Israeli blind subterranean mole rat</name>
    <name type="synonym">Spalax galili</name>
    <dbReference type="NCBI Taxonomy" id="1026970"/>
    <lineage>
        <taxon>Eukaryota</taxon>
        <taxon>Metazoa</taxon>
        <taxon>Chordata</taxon>
        <taxon>Craniata</taxon>
        <taxon>Vertebrata</taxon>
        <taxon>Euteleostomi</taxon>
        <taxon>Mammalia</taxon>
        <taxon>Eutheria</taxon>
        <taxon>Euarchontoglires</taxon>
        <taxon>Glires</taxon>
        <taxon>Rodentia</taxon>
        <taxon>Myomorpha</taxon>
        <taxon>Muroidea</taxon>
        <taxon>Spalacidae</taxon>
        <taxon>Spalacinae</taxon>
        <taxon>Nannospalax</taxon>
    </lineage>
</organism>
<reference evidence="2" key="1">
    <citation type="submission" date="2025-08" db="UniProtKB">
        <authorList>
            <consortium name="Ensembl"/>
        </authorList>
    </citation>
    <scope>IDENTIFICATION</scope>
</reference>
<dbReference type="Ensembl" id="ENSNGAT00000021403.1">
    <property type="protein sequence ID" value="ENSNGAP00000015796.1"/>
    <property type="gene ID" value="ENSNGAG00000016712.1"/>
</dbReference>
<evidence type="ECO:0000313" key="3">
    <source>
        <dbReference type="Proteomes" id="UP000694381"/>
    </source>
</evidence>
<feature type="compositionally biased region" description="Polar residues" evidence="1">
    <location>
        <begin position="38"/>
        <end position="48"/>
    </location>
</feature>
<name>A0A8C6W8R6_NANGA</name>
<sequence>MMRRSLERTQQLELKKKYSWAGSPASGLGGREALGSPLKSSYKSSPTRTTERKKGTSTSGLGDAEKGTLAGAEPSL</sequence>
<evidence type="ECO:0000256" key="1">
    <source>
        <dbReference type="SAM" id="MobiDB-lite"/>
    </source>
</evidence>
<dbReference type="GeneTree" id="ENSGT00950000182941"/>
<accession>A0A8C6W8R6</accession>
<proteinExistence type="predicted"/>